<dbReference type="Pfam" id="PF18697">
    <property type="entry name" value="MLVIN_C"/>
    <property type="match status" value="1"/>
</dbReference>
<keyword evidence="5" id="KW-0378">Hydrolase</keyword>
<keyword evidence="4" id="KW-0255">Endonuclease</keyword>
<sequence length="191" mass="21615">MGSDDGPAFIAKVTQSIVKALRVTWKLHCIYRPQSSGQVERMNRTLKETLTKLKLETGENWVSLLPFALLRARCTPYIKGLTPFEIMFGRPPPLLPRLREEKIARLSTQNLLKSLQALQSSAMSAQRVMKAIQEEDVLRSSPTQPAFSLGDLVWVQRHDPSSLEPRWDGPYQVVLSTPTAIKVAGKRHWKL</sequence>
<dbReference type="InterPro" id="IPR050951">
    <property type="entry name" value="Retrovirus_Pol_polyprotein"/>
</dbReference>
<dbReference type="GO" id="GO:0016787">
    <property type="term" value="F:hydrolase activity"/>
    <property type="evidence" value="ECO:0007669"/>
    <property type="project" value="UniProtKB-KW"/>
</dbReference>
<proteinExistence type="predicted"/>
<dbReference type="PANTHER" id="PTHR37984">
    <property type="entry name" value="PROTEIN CBG26694"/>
    <property type="match status" value="1"/>
</dbReference>
<name>A0A7J8ALY0_MYOMY</name>
<keyword evidence="1" id="KW-0808">Transferase</keyword>
<dbReference type="PANTHER" id="PTHR37984:SF5">
    <property type="entry name" value="PROTEIN NYNRIN-LIKE"/>
    <property type="match status" value="1"/>
</dbReference>
<evidence type="ECO:0000313" key="7">
    <source>
        <dbReference type="EMBL" id="KAF6387543.1"/>
    </source>
</evidence>
<dbReference type="GO" id="GO:0004519">
    <property type="term" value="F:endonuclease activity"/>
    <property type="evidence" value="ECO:0007669"/>
    <property type="project" value="UniProtKB-KW"/>
</dbReference>
<dbReference type="VEuPathDB" id="HostDB:LOC118661939"/>
<reference evidence="7 8" key="1">
    <citation type="journal article" date="2020" name="Nature">
        <title>Six reference-quality genomes reveal evolution of bat adaptations.</title>
        <authorList>
            <person name="Jebb D."/>
            <person name="Huang Z."/>
            <person name="Pippel M."/>
            <person name="Hughes G.M."/>
            <person name="Lavrichenko K."/>
            <person name="Devanna P."/>
            <person name="Winkler S."/>
            <person name="Jermiin L.S."/>
            <person name="Skirmuntt E.C."/>
            <person name="Katzourakis A."/>
            <person name="Burkitt-Gray L."/>
            <person name="Ray D.A."/>
            <person name="Sullivan K.A.M."/>
            <person name="Roscito J.G."/>
            <person name="Kirilenko B.M."/>
            <person name="Davalos L.M."/>
            <person name="Corthals A.P."/>
            <person name="Power M.L."/>
            <person name="Jones G."/>
            <person name="Ransome R.D."/>
            <person name="Dechmann D.K.N."/>
            <person name="Locatelli A.G."/>
            <person name="Puechmaille S.J."/>
            <person name="Fedrigo O."/>
            <person name="Jarvis E.D."/>
            <person name="Hiller M."/>
            <person name="Vernes S.C."/>
            <person name="Myers E.W."/>
            <person name="Teeling E.C."/>
        </authorList>
    </citation>
    <scope>NUCLEOTIDE SEQUENCE [LARGE SCALE GENOMIC DNA]</scope>
    <source>
        <strain evidence="7">MMyoMyo1</strain>
        <tissue evidence="7">Flight muscle</tissue>
    </source>
</reference>
<evidence type="ECO:0000256" key="5">
    <source>
        <dbReference type="ARBA" id="ARBA00022801"/>
    </source>
</evidence>
<dbReference type="EMBL" id="JABWUV010000001">
    <property type="protein sequence ID" value="KAF6387543.1"/>
    <property type="molecule type" value="Genomic_DNA"/>
</dbReference>
<dbReference type="AlphaFoldDB" id="A0A7J8ALY0"/>
<dbReference type="InterPro" id="IPR040643">
    <property type="entry name" value="MLVIN_C"/>
</dbReference>
<evidence type="ECO:0000256" key="4">
    <source>
        <dbReference type="ARBA" id="ARBA00022759"/>
    </source>
</evidence>
<dbReference type="PROSITE" id="PS50994">
    <property type="entry name" value="INTEGRASE"/>
    <property type="match status" value="1"/>
</dbReference>
<evidence type="ECO:0000256" key="3">
    <source>
        <dbReference type="ARBA" id="ARBA00022722"/>
    </source>
</evidence>
<protein>
    <recommendedName>
        <fullName evidence="6">Integrase catalytic domain-containing protein</fullName>
    </recommendedName>
</protein>
<evidence type="ECO:0000313" key="8">
    <source>
        <dbReference type="Proteomes" id="UP000527355"/>
    </source>
</evidence>
<evidence type="ECO:0000256" key="1">
    <source>
        <dbReference type="ARBA" id="ARBA00022679"/>
    </source>
</evidence>
<feature type="domain" description="Integrase catalytic" evidence="6">
    <location>
        <begin position="1"/>
        <end position="91"/>
    </location>
</feature>
<dbReference type="InterPro" id="IPR001584">
    <property type="entry name" value="Integrase_cat-core"/>
</dbReference>
<dbReference type="InterPro" id="IPR012337">
    <property type="entry name" value="RNaseH-like_sf"/>
</dbReference>
<organism evidence="7 8">
    <name type="scientific">Myotis myotis</name>
    <name type="common">Greater mouse-eared bat</name>
    <name type="synonym">Vespertilio myotis</name>
    <dbReference type="NCBI Taxonomy" id="51298"/>
    <lineage>
        <taxon>Eukaryota</taxon>
        <taxon>Metazoa</taxon>
        <taxon>Chordata</taxon>
        <taxon>Craniata</taxon>
        <taxon>Vertebrata</taxon>
        <taxon>Euteleostomi</taxon>
        <taxon>Mammalia</taxon>
        <taxon>Eutheria</taxon>
        <taxon>Laurasiatheria</taxon>
        <taxon>Chiroptera</taxon>
        <taxon>Yangochiroptera</taxon>
        <taxon>Vespertilionidae</taxon>
        <taxon>Myotis</taxon>
    </lineage>
</organism>
<dbReference type="GO" id="GO:0003676">
    <property type="term" value="F:nucleic acid binding"/>
    <property type="evidence" value="ECO:0007669"/>
    <property type="project" value="InterPro"/>
</dbReference>
<dbReference type="Proteomes" id="UP000527355">
    <property type="component" value="Unassembled WGS sequence"/>
</dbReference>
<accession>A0A7J8ALY0</accession>
<dbReference type="SUPFAM" id="SSF53098">
    <property type="entry name" value="Ribonuclease H-like"/>
    <property type="match status" value="1"/>
</dbReference>
<gene>
    <name evidence="7" type="ORF">mMyoMyo1_008033</name>
</gene>
<dbReference type="InterPro" id="IPR036397">
    <property type="entry name" value="RNaseH_sf"/>
</dbReference>
<dbReference type="Gene3D" id="3.30.420.10">
    <property type="entry name" value="Ribonuclease H-like superfamily/Ribonuclease H"/>
    <property type="match status" value="1"/>
</dbReference>
<evidence type="ECO:0000259" key="6">
    <source>
        <dbReference type="PROSITE" id="PS50994"/>
    </source>
</evidence>
<evidence type="ECO:0000256" key="2">
    <source>
        <dbReference type="ARBA" id="ARBA00022695"/>
    </source>
</evidence>
<dbReference type="GO" id="GO:0016779">
    <property type="term" value="F:nucleotidyltransferase activity"/>
    <property type="evidence" value="ECO:0007669"/>
    <property type="project" value="UniProtKB-KW"/>
</dbReference>
<keyword evidence="2" id="KW-0548">Nucleotidyltransferase</keyword>
<dbReference type="Gene3D" id="2.30.30.850">
    <property type="match status" value="1"/>
</dbReference>
<keyword evidence="8" id="KW-1185">Reference proteome</keyword>
<keyword evidence="3" id="KW-0540">Nuclease</keyword>
<dbReference type="GO" id="GO:0015074">
    <property type="term" value="P:DNA integration"/>
    <property type="evidence" value="ECO:0007669"/>
    <property type="project" value="InterPro"/>
</dbReference>
<comment type="caution">
    <text evidence="7">The sequence shown here is derived from an EMBL/GenBank/DDBJ whole genome shotgun (WGS) entry which is preliminary data.</text>
</comment>